<name>A0ABS3ZWQ3_9BRAD</name>
<gene>
    <name evidence="1" type="ORF">JWS04_14140</name>
</gene>
<accession>A0ABS3ZWQ3</accession>
<evidence type="ECO:0000313" key="1">
    <source>
        <dbReference type="EMBL" id="MBP0112200.1"/>
    </source>
</evidence>
<keyword evidence="2" id="KW-1185">Reference proteome</keyword>
<dbReference type="RefSeq" id="WP_209295197.1">
    <property type="nucleotide sequence ID" value="NZ_JAGIKT010000027.1"/>
</dbReference>
<protein>
    <submittedName>
        <fullName evidence="1">Uncharacterized protein</fullName>
    </submittedName>
</protein>
<organism evidence="1 2">
    <name type="scientific">Bradyrhizobium vignae</name>
    <dbReference type="NCBI Taxonomy" id="1549949"/>
    <lineage>
        <taxon>Bacteria</taxon>
        <taxon>Pseudomonadati</taxon>
        <taxon>Pseudomonadota</taxon>
        <taxon>Alphaproteobacteria</taxon>
        <taxon>Hyphomicrobiales</taxon>
        <taxon>Nitrobacteraceae</taxon>
        <taxon>Bradyrhizobium</taxon>
    </lineage>
</organism>
<sequence length="46" mass="4916">MQMTVAFAGAAVRKVKIAILIRTHPDFTDSRKSSQVILPAVDGSTS</sequence>
<proteinExistence type="predicted"/>
<dbReference type="EMBL" id="JAGIKT010000027">
    <property type="protein sequence ID" value="MBP0112200.1"/>
    <property type="molecule type" value="Genomic_DNA"/>
</dbReference>
<reference evidence="1 2" key="1">
    <citation type="submission" date="2021-03" db="EMBL/GenBank/DDBJ databases">
        <title>Genome Sequence of Bradyrhizobium vignae strain ISRA400.</title>
        <authorList>
            <person name="Tisa L.S."/>
            <person name="Svistoonoff S."/>
            <person name="Hocher V."/>
            <person name="Fall S."/>
            <person name="Zaiya A."/>
            <person name="Naing D."/>
            <person name="Niang N."/>
            <person name="Diouf A."/>
            <person name="Dasylva M.C."/>
            <person name="Toure O."/>
            <person name="Gueye M."/>
            <person name="Gully D."/>
            <person name="Tisseyre P."/>
            <person name="Simpson S."/>
            <person name="Morris K."/>
            <person name="Thomas W.K."/>
        </authorList>
    </citation>
    <scope>NUCLEOTIDE SEQUENCE [LARGE SCALE GENOMIC DNA]</scope>
    <source>
        <strain evidence="1 2">ISRA400</strain>
    </source>
</reference>
<evidence type="ECO:0000313" key="2">
    <source>
        <dbReference type="Proteomes" id="UP000669317"/>
    </source>
</evidence>
<dbReference type="Proteomes" id="UP000669317">
    <property type="component" value="Unassembled WGS sequence"/>
</dbReference>
<comment type="caution">
    <text evidence="1">The sequence shown here is derived from an EMBL/GenBank/DDBJ whole genome shotgun (WGS) entry which is preliminary data.</text>
</comment>